<feature type="region of interest" description="Disordered" evidence="1">
    <location>
        <begin position="1"/>
        <end position="176"/>
    </location>
</feature>
<organism evidence="4 5">
    <name type="scientific">Prescottella equi ATCC 33707</name>
    <dbReference type="NCBI Taxonomy" id="525370"/>
    <lineage>
        <taxon>Bacteria</taxon>
        <taxon>Bacillati</taxon>
        <taxon>Actinomycetota</taxon>
        <taxon>Actinomycetes</taxon>
        <taxon>Mycobacteriales</taxon>
        <taxon>Nocardiaceae</taxon>
        <taxon>Prescottella</taxon>
    </lineage>
</organism>
<keyword evidence="2" id="KW-0472">Membrane</keyword>
<reference evidence="4" key="1">
    <citation type="submission" date="2011-01" db="EMBL/GenBank/DDBJ databases">
        <authorList>
            <person name="Muzny D."/>
            <person name="Qin X."/>
            <person name="Buhay C."/>
            <person name="Dugan-Rocha S."/>
            <person name="Ding Y."/>
            <person name="Chen G."/>
            <person name="Hawes A."/>
            <person name="Holder M."/>
            <person name="Jhangiani S."/>
            <person name="Johnson A."/>
            <person name="Khan Z."/>
            <person name="Li Z."/>
            <person name="Liu W."/>
            <person name="Liu X."/>
            <person name="Perez L."/>
            <person name="Shen H."/>
            <person name="Wang Q."/>
            <person name="Watt J."/>
            <person name="Xi L."/>
            <person name="Xin Y."/>
            <person name="Zhou J."/>
            <person name="Deng J."/>
            <person name="Jiang H."/>
            <person name="Liu Y."/>
            <person name="Qu J."/>
            <person name="Song X.-Z."/>
            <person name="Zhang L."/>
            <person name="Villasana D."/>
            <person name="Johnson A."/>
            <person name="Liu J."/>
            <person name="Liyanage D."/>
            <person name="Lorensuhewa L."/>
            <person name="Robinson T."/>
            <person name="Song A."/>
            <person name="Song B.-B."/>
            <person name="Dinh H."/>
            <person name="Thornton R."/>
            <person name="Coyle M."/>
            <person name="Francisco L."/>
            <person name="Jackson L."/>
            <person name="Javaid M."/>
            <person name="Korchina V."/>
            <person name="Kovar C."/>
            <person name="Mata R."/>
            <person name="Mathew T."/>
            <person name="Ngo R."/>
            <person name="Nguyen L."/>
            <person name="Nguyen N."/>
            <person name="Okwuonu G."/>
            <person name="Ongeri F."/>
            <person name="Pham C."/>
            <person name="Simmons D."/>
            <person name="Wilczek-Boney K."/>
            <person name="Hale W."/>
            <person name="Jakkamsetti A."/>
            <person name="Pham P."/>
            <person name="Ruth R."/>
            <person name="San Lucas F."/>
            <person name="Warren J."/>
            <person name="Zhang J."/>
            <person name="Zhao Z."/>
            <person name="Zhou C."/>
            <person name="Zhu D."/>
            <person name="Lee S."/>
            <person name="Bess C."/>
            <person name="Blankenburg K."/>
            <person name="Forbes L."/>
            <person name="Fu Q."/>
            <person name="Gubbala S."/>
            <person name="Hirani K."/>
            <person name="Jayaseelan J.C."/>
            <person name="Lara F."/>
            <person name="Munidasa M."/>
            <person name="Palculict T."/>
            <person name="Patil S."/>
            <person name="Pu L.-L."/>
            <person name="Saada N."/>
            <person name="Tang L."/>
            <person name="Weissenberger G."/>
            <person name="Zhu Y."/>
            <person name="Hemphill L."/>
            <person name="Shang Y."/>
            <person name="Youmans B."/>
            <person name="Ayvaz T."/>
            <person name="Ross M."/>
            <person name="Santibanez J."/>
            <person name="Aqrawi P."/>
            <person name="Gross S."/>
            <person name="Joshi V."/>
            <person name="Fowler G."/>
            <person name="Nazareth L."/>
            <person name="Reid J."/>
            <person name="Worley K."/>
            <person name="Petrosino J."/>
            <person name="Highlander S."/>
            <person name="Gibbs R."/>
        </authorList>
    </citation>
    <scope>NUCLEOTIDE SEQUENCE [LARGE SCALE GENOMIC DNA]</scope>
    <source>
        <strain evidence="4">ATCC 33707</strain>
    </source>
</reference>
<feature type="compositionally biased region" description="Low complexity" evidence="1">
    <location>
        <begin position="90"/>
        <end position="149"/>
    </location>
</feature>
<dbReference type="AlphaFoldDB" id="E9T667"/>
<evidence type="ECO:0000256" key="2">
    <source>
        <dbReference type="SAM" id="Phobius"/>
    </source>
</evidence>
<feature type="compositionally biased region" description="Basic and acidic residues" evidence="1">
    <location>
        <begin position="9"/>
        <end position="19"/>
    </location>
</feature>
<evidence type="ECO:0000313" key="5">
    <source>
        <dbReference type="Proteomes" id="UP000004245"/>
    </source>
</evidence>
<dbReference type="InterPro" id="IPR025637">
    <property type="entry name" value="DUF4333"/>
</dbReference>
<dbReference type="EMBL" id="ADNW02000024">
    <property type="protein sequence ID" value="EGD22054.1"/>
    <property type="molecule type" value="Genomic_DNA"/>
</dbReference>
<dbReference type="Proteomes" id="UP000004245">
    <property type="component" value="Unassembled WGS sequence"/>
</dbReference>
<dbReference type="HOGENOM" id="CLU_076325_0_0_11"/>
<protein>
    <recommendedName>
        <fullName evidence="3">DUF4333 domain-containing protein</fullName>
    </recommendedName>
</protein>
<keyword evidence="5" id="KW-1185">Reference proteome</keyword>
<keyword evidence="2" id="KW-0812">Transmembrane</keyword>
<dbReference type="Pfam" id="PF14230">
    <property type="entry name" value="DUF4333"/>
    <property type="match status" value="1"/>
</dbReference>
<feature type="transmembrane region" description="Helical" evidence="2">
    <location>
        <begin position="180"/>
        <end position="200"/>
    </location>
</feature>
<evidence type="ECO:0000256" key="1">
    <source>
        <dbReference type="SAM" id="MobiDB-lite"/>
    </source>
</evidence>
<accession>E9T667</accession>
<name>E9T667_RHOHA</name>
<comment type="caution">
    <text evidence="4">The sequence shown here is derived from an EMBL/GenBank/DDBJ whole genome shotgun (WGS) entry which is preliminary data.</text>
</comment>
<keyword evidence="2" id="KW-1133">Transmembrane helix</keyword>
<evidence type="ECO:0000259" key="3">
    <source>
        <dbReference type="Pfam" id="PF14230"/>
    </source>
</evidence>
<gene>
    <name evidence="4" type="ORF">HMPREF0724_14273</name>
</gene>
<sequence>MWQSSRARVGFDRGIEERVPASARRFSAAQMAADRTRGDDMSGPHGPNESTTGRTPDRGAAEGSGAPAPTEQFPTYAYPADVHGPGNYRGPEQGQWQQSQAWGQPHQGAPNPGPGQQWGPAPQGWPQQNPGQQQWGAPGQPQWGPGNQGMAQGYPQQFGQPGNQWAPPQQGPRQGGGKTMLWVGIGVAAVVVVALVGWLLTSALGGKTLDEQAAQRGVEQIVTESYGARSVTGVSCPSGQKVEKGASFECSLTVDGSPKSVKVTFTDDEGTYEVSRPS</sequence>
<feature type="compositionally biased region" description="Polar residues" evidence="1">
    <location>
        <begin position="154"/>
        <end position="163"/>
    </location>
</feature>
<feature type="domain" description="DUF4333" evidence="3">
    <location>
        <begin position="194"/>
        <end position="270"/>
    </location>
</feature>
<proteinExistence type="predicted"/>
<dbReference type="STRING" id="43767.A6I91_15300"/>
<evidence type="ECO:0000313" key="4">
    <source>
        <dbReference type="EMBL" id="EGD22054.1"/>
    </source>
</evidence>